<dbReference type="Pfam" id="PF01579">
    <property type="entry name" value="DUF19"/>
    <property type="match status" value="1"/>
</dbReference>
<evidence type="ECO:0000313" key="4">
    <source>
        <dbReference type="Proteomes" id="UP000008549"/>
    </source>
</evidence>
<dbReference type="HOGENOM" id="CLU_058511_0_0_1"/>
<dbReference type="WormBase" id="CBG04685">
    <property type="protein sequence ID" value="CBP15184"/>
    <property type="gene ID" value="WBGene00027310"/>
</dbReference>
<evidence type="ECO:0000313" key="3">
    <source>
        <dbReference type="EMBL" id="CAP25341.1"/>
    </source>
</evidence>
<dbReference type="PANTHER" id="PTHR31897">
    <property type="entry name" value="PROTEIN CBG17011-RELATED"/>
    <property type="match status" value="1"/>
</dbReference>
<protein>
    <submittedName>
        <fullName evidence="3">Protein CBG04685</fullName>
    </submittedName>
</protein>
<dbReference type="CTD" id="8579879"/>
<reference evidence="3 4" key="2">
    <citation type="journal article" date="2011" name="PLoS Genet.">
        <title>Caenorhabditis briggsae recombinant inbred line genotypes reveal inter-strain incompatibility and the evolution of recombination.</title>
        <authorList>
            <person name="Ross J.A."/>
            <person name="Koboldt D.C."/>
            <person name="Staisch J.E."/>
            <person name="Chamberlin H.M."/>
            <person name="Gupta B.P."/>
            <person name="Miller R.D."/>
            <person name="Baird S.E."/>
            <person name="Haag E.S."/>
        </authorList>
    </citation>
    <scope>NUCLEOTIDE SEQUENCE [LARGE SCALE GENOMIC DNA]</scope>
    <source>
        <strain evidence="3 4">AF16</strain>
    </source>
</reference>
<reference evidence="3 4" key="1">
    <citation type="journal article" date="2003" name="PLoS Biol.">
        <title>The genome sequence of Caenorhabditis briggsae: a platform for comparative genomics.</title>
        <authorList>
            <person name="Stein L.D."/>
            <person name="Bao Z."/>
            <person name="Blasiar D."/>
            <person name="Blumenthal T."/>
            <person name="Brent M.R."/>
            <person name="Chen N."/>
            <person name="Chinwalla A."/>
            <person name="Clarke L."/>
            <person name="Clee C."/>
            <person name="Coghlan A."/>
            <person name="Coulson A."/>
            <person name="D'Eustachio P."/>
            <person name="Fitch D.H."/>
            <person name="Fulton L.A."/>
            <person name="Fulton R.E."/>
            <person name="Griffiths-Jones S."/>
            <person name="Harris T.W."/>
            <person name="Hillier L.W."/>
            <person name="Kamath R."/>
            <person name="Kuwabara P.E."/>
            <person name="Mardis E.R."/>
            <person name="Marra M.A."/>
            <person name="Miner T.L."/>
            <person name="Minx P."/>
            <person name="Mullikin J.C."/>
            <person name="Plumb R.W."/>
            <person name="Rogers J."/>
            <person name="Schein J.E."/>
            <person name="Sohrmann M."/>
            <person name="Spieth J."/>
            <person name="Stajich J.E."/>
            <person name="Wei C."/>
            <person name="Willey D."/>
            <person name="Wilson R.K."/>
            <person name="Durbin R."/>
            <person name="Waterston R.H."/>
        </authorList>
    </citation>
    <scope>NUCLEOTIDE SEQUENCE [LARGE SCALE GENOMIC DNA]</scope>
    <source>
        <strain evidence="3 4">AF16</strain>
    </source>
</reference>
<dbReference type="PANTHER" id="PTHR31897:SF1">
    <property type="entry name" value="DUF19 DOMAIN-CONTAINING PROTEIN"/>
    <property type="match status" value="1"/>
</dbReference>
<proteinExistence type="predicted"/>
<dbReference type="Proteomes" id="UP000008549">
    <property type="component" value="Unassembled WGS sequence"/>
</dbReference>
<keyword evidence="1" id="KW-0732">Signal</keyword>
<evidence type="ECO:0000256" key="1">
    <source>
        <dbReference type="SAM" id="SignalP"/>
    </source>
</evidence>
<feature type="domain" description="T20D4.11-like" evidence="2">
    <location>
        <begin position="27"/>
        <end position="177"/>
    </location>
</feature>
<evidence type="ECO:0000313" key="5">
    <source>
        <dbReference type="WormBase" id="CBG04685"/>
    </source>
</evidence>
<dbReference type="AlphaFoldDB" id="A8WY83"/>
<accession>A8WY83</accession>
<feature type="chain" id="PRO_5002729196" evidence="1">
    <location>
        <begin position="17"/>
        <end position="344"/>
    </location>
</feature>
<dbReference type="eggNOG" id="ENOG502TIF4">
    <property type="taxonomic scope" value="Eukaryota"/>
</dbReference>
<organism evidence="3 4">
    <name type="scientific">Caenorhabditis briggsae</name>
    <dbReference type="NCBI Taxonomy" id="6238"/>
    <lineage>
        <taxon>Eukaryota</taxon>
        <taxon>Metazoa</taxon>
        <taxon>Ecdysozoa</taxon>
        <taxon>Nematoda</taxon>
        <taxon>Chromadorea</taxon>
        <taxon>Rhabditida</taxon>
        <taxon>Rhabditina</taxon>
        <taxon>Rhabditomorpha</taxon>
        <taxon>Rhabditoidea</taxon>
        <taxon>Rhabditidae</taxon>
        <taxon>Peloderinae</taxon>
        <taxon>Caenorhabditis</taxon>
    </lineage>
</organism>
<evidence type="ECO:0000259" key="2">
    <source>
        <dbReference type="Pfam" id="PF01579"/>
    </source>
</evidence>
<feature type="signal peptide" evidence="1">
    <location>
        <begin position="1"/>
        <end position="16"/>
    </location>
</feature>
<dbReference type="EMBL" id="HE601135">
    <property type="protein sequence ID" value="CAP25341.1"/>
    <property type="molecule type" value="Genomic_DNA"/>
</dbReference>
<dbReference type="RefSeq" id="XP_002637882.1">
    <property type="nucleotide sequence ID" value="XM_002637836.1"/>
</dbReference>
<keyword evidence="4" id="KW-1185">Reference proteome</keyword>
<dbReference type="GeneID" id="8579879"/>
<sequence length="344" mass="39900">MFPKLFFCLFISTTLGYSVEPSSERKCKISEEYSALQACTNISSQLDELFMEHNNMKIPKDVLKNMTELCTNVTTCFNSTQCSTSQDFKEFYEAKCQSLEFQKTDLYNCTFKFYETIYYGFDNCSDQYHFLSNDLDQRKQSFNSGKLCFLEIVEKKCSSEAKDYIASNYNKLVKTLTEKPEGETCAEPFYEFHYQQCQAAISKTITQIVEVFGKDKPSIFDERWSSVCGYCQKAQECVQNCCKFNDYDRESVNNLCSPPFKIKTDNLKECLTKWEDDKSAGPTEFTQLLNSTIWNNSCALYDSLNSTKNNWKEELNKHCEKTIIKDQDEHKMDMSLLGCNSTEC</sequence>
<name>A8WY83_CAEBR</name>
<dbReference type="InParanoid" id="A8WY83"/>
<dbReference type="OMA" id="FYEAKCQ"/>
<dbReference type="KEGG" id="cbr:CBG_04685"/>
<gene>
    <name evidence="3 5" type="ORF">CBG04685</name>
    <name evidence="3" type="ORF">CBG_04685</name>
</gene>
<dbReference type="InterPro" id="IPR002542">
    <property type="entry name" value="T20D4.11-like_dom"/>
</dbReference>